<organism evidence="1 2">
    <name type="scientific">Araneus ventricosus</name>
    <name type="common">Orbweaver spider</name>
    <name type="synonym">Epeira ventricosa</name>
    <dbReference type="NCBI Taxonomy" id="182803"/>
    <lineage>
        <taxon>Eukaryota</taxon>
        <taxon>Metazoa</taxon>
        <taxon>Ecdysozoa</taxon>
        <taxon>Arthropoda</taxon>
        <taxon>Chelicerata</taxon>
        <taxon>Arachnida</taxon>
        <taxon>Araneae</taxon>
        <taxon>Araneomorphae</taxon>
        <taxon>Entelegynae</taxon>
        <taxon>Araneoidea</taxon>
        <taxon>Araneidae</taxon>
        <taxon>Araneus</taxon>
    </lineage>
</organism>
<dbReference type="AlphaFoldDB" id="A0A4Y2X0B0"/>
<comment type="caution">
    <text evidence="1">The sequence shown here is derived from an EMBL/GenBank/DDBJ whole genome shotgun (WGS) entry which is preliminary data.</text>
</comment>
<dbReference type="EMBL" id="BGPR01067356">
    <property type="protein sequence ID" value="GBO41617.1"/>
    <property type="molecule type" value="Genomic_DNA"/>
</dbReference>
<gene>
    <name evidence="1" type="ORF">AVEN_202443_1</name>
</gene>
<keyword evidence="2" id="KW-1185">Reference proteome</keyword>
<dbReference type="Proteomes" id="UP000499080">
    <property type="component" value="Unassembled WGS sequence"/>
</dbReference>
<evidence type="ECO:0000313" key="2">
    <source>
        <dbReference type="Proteomes" id="UP000499080"/>
    </source>
</evidence>
<sequence>MQWCLLTSLLSFDVRPIYRQNAETTDALTSPRATSILPVQTNGNNANRGRNSWKDRPLERSLRDYHKEWTLQCVNLRLHIANATTEHLSKISVTHVPHPQGLNIYHLKLRR</sequence>
<reference evidence="1 2" key="1">
    <citation type="journal article" date="2019" name="Sci. Rep.">
        <title>Orb-weaving spider Araneus ventricosus genome elucidates the spidroin gene catalogue.</title>
        <authorList>
            <person name="Kono N."/>
            <person name="Nakamura H."/>
            <person name="Ohtoshi R."/>
            <person name="Moran D.A.P."/>
            <person name="Shinohara A."/>
            <person name="Yoshida Y."/>
            <person name="Fujiwara M."/>
            <person name="Mori M."/>
            <person name="Tomita M."/>
            <person name="Arakawa K."/>
        </authorList>
    </citation>
    <scope>NUCLEOTIDE SEQUENCE [LARGE SCALE GENOMIC DNA]</scope>
</reference>
<proteinExistence type="predicted"/>
<name>A0A4Y2X0B0_ARAVE</name>
<accession>A0A4Y2X0B0</accession>
<evidence type="ECO:0000313" key="1">
    <source>
        <dbReference type="EMBL" id="GBO41617.1"/>
    </source>
</evidence>
<protein>
    <submittedName>
        <fullName evidence="1">Uncharacterized protein</fullName>
    </submittedName>
</protein>